<gene>
    <name evidence="1" type="ORF">DHETER_LOCUS4180</name>
</gene>
<dbReference type="EMBL" id="CAJVPU010004010">
    <property type="protein sequence ID" value="CAG8526762.1"/>
    <property type="molecule type" value="Genomic_DNA"/>
</dbReference>
<dbReference type="Proteomes" id="UP000789702">
    <property type="component" value="Unassembled WGS sequence"/>
</dbReference>
<protein>
    <submittedName>
        <fullName evidence="1">12338_t:CDS:1</fullName>
    </submittedName>
</protein>
<keyword evidence="2" id="KW-1185">Reference proteome</keyword>
<name>A0ACA9LEY1_9GLOM</name>
<comment type="caution">
    <text evidence="1">The sequence shown here is derived from an EMBL/GenBank/DDBJ whole genome shotgun (WGS) entry which is preliminary data.</text>
</comment>
<evidence type="ECO:0000313" key="2">
    <source>
        <dbReference type="Proteomes" id="UP000789702"/>
    </source>
</evidence>
<accession>A0ACA9LEY1</accession>
<organism evidence="1 2">
    <name type="scientific">Dentiscutata heterogama</name>
    <dbReference type="NCBI Taxonomy" id="1316150"/>
    <lineage>
        <taxon>Eukaryota</taxon>
        <taxon>Fungi</taxon>
        <taxon>Fungi incertae sedis</taxon>
        <taxon>Mucoromycota</taxon>
        <taxon>Glomeromycotina</taxon>
        <taxon>Glomeromycetes</taxon>
        <taxon>Diversisporales</taxon>
        <taxon>Gigasporaceae</taxon>
        <taxon>Dentiscutata</taxon>
    </lineage>
</organism>
<sequence length="206" mass="23558">SSSSSRDTMSLCKNLLTESHFGSSEESRRKKQKHSKEKKTDTRKSLTSAQKAEICYLKLKGISQVKLAKQFGVAKATISAKKFPLLEEALALWISRANRMIHNCWRKTGILLEDFLSKLFLYEELNQANEPDITDDIQELIMQLPLDQLMDTQEYVIADNNLITTEMPTDEEIIEAVKNCDCIEPEEESQCKLISLAEDLEKLKKK</sequence>
<proteinExistence type="predicted"/>
<reference evidence="1" key="1">
    <citation type="submission" date="2021-06" db="EMBL/GenBank/DDBJ databases">
        <authorList>
            <person name="Kallberg Y."/>
            <person name="Tangrot J."/>
            <person name="Rosling A."/>
        </authorList>
    </citation>
    <scope>NUCLEOTIDE SEQUENCE</scope>
    <source>
        <strain evidence="1">IL203A</strain>
    </source>
</reference>
<evidence type="ECO:0000313" key="1">
    <source>
        <dbReference type="EMBL" id="CAG8526762.1"/>
    </source>
</evidence>
<feature type="non-terminal residue" evidence="1">
    <location>
        <position position="1"/>
    </location>
</feature>